<comment type="caution">
    <text evidence="1">The sequence shown here is derived from an EMBL/GenBank/DDBJ whole genome shotgun (WGS) entry which is preliminary data.</text>
</comment>
<organism evidence="1 2">
    <name type="scientific">Amycolatopsis taiwanensis</name>
    <dbReference type="NCBI Taxonomy" id="342230"/>
    <lineage>
        <taxon>Bacteria</taxon>
        <taxon>Bacillati</taxon>
        <taxon>Actinomycetota</taxon>
        <taxon>Actinomycetes</taxon>
        <taxon>Pseudonocardiales</taxon>
        <taxon>Pseudonocardiaceae</taxon>
        <taxon>Amycolatopsis</taxon>
    </lineage>
</organism>
<dbReference type="Proteomes" id="UP001165136">
    <property type="component" value="Unassembled WGS sequence"/>
</dbReference>
<sequence>MSAHAIIVAELSARPDVAAARAAEVADWLLDRGIIELNRQRDTLRRPSEYNAGPFVSHVAPGFQLAASLADNGVDVIPERQVHHAGGNYREPECPGCGTALNTRRHMELIDLWLAGTEPAVACNQCGIRNLAGDWRGDFGVHVANLVVQFNNWPPLTDRFVGELRERLGPRPRLIYRHI</sequence>
<proteinExistence type="predicted"/>
<keyword evidence="2" id="KW-1185">Reference proteome</keyword>
<evidence type="ECO:0000313" key="2">
    <source>
        <dbReference type="Proteomes" id="UP001165136"/>
    </source>
</evidence>
<gene>
    <name evidence="1" type="ORF">Atai01_34140</name>
</gene>
<dbReference type="EMBL" id="BSTI01000006">
    <property type="protein sequence ID" value="GLY66795.1"/>
    <property type="molecule type" value="Genomic_DNA"/>
</dbReference>
<protein>
    <submittedName>
        <fullName evidence="1">Uncharacterized protein</fullName>
    </submittedName>
</protein>
<evidence type="ECO:0000313" key="1">
    <source>
        <dbReference type="EMBL" id="GLY66795.1"/>
    </source>
</evidence>
<name>A0A9W6R1R5_9PSEU</name>
<reference evidence="1" key="1">
    <citation type="submission" date="2023-03" db="EMBL/GenBank/DDBJ databases">
        <title>Amycolatopsis taiwanensis NBRC 103393.</title>
        <authorList>
            <person name="Ichikawa N."/>
            <person name="Sato H."/>
            <person name="Tonouchi N."/>
        </authorList>
    </citation>
    <scope>NUCLEOTIDE SEQUENCE</scope>
    <source>
        <strain evidence="1">NBRC 103393</strain>
    </source>
</reference>
<dbReference type="RefSeq" id="WP_285487484.1">
    <property type="nucleotide sequence ID" value="NZ_BSTI01000006.1"/>
</dbReference>
<dbReference type="AlphaFoldDB" id="A0A9W6R1R5"/>
<accession>A0A9W6R1R5</accession>